<dbReference type="CDD" id="cd17039">
    <property type="entry name" value="Ubl_ubiquitin_like"/>
    <property type="match status" value="1"/>
</dbReference>
<dbReference type="PROSITE" id="PS51035">
    <property type="entry name" value="BAG"/>
    <property type="match status" value="1"/>
</dbReference>
<comment type="caution">
    <text evidence="5">The sequence shown here is derived from an EMBL/GenBank/DDBJ whole genome shotgun (WGS) entry which is preliminary data.</text>
</comment>
<dbReference type="InterPro" id="IPR000626">
    <property type="entry name" value="Ubiquitin-like_dom"/>
</dbReference>
<feature type="domain" description="BAG" evidence="4">
    <location>
        <begin position="146"/>
        <end position="226"/>
    </location>
</feature>
<sequence length="230" mass="25986">MTKVLKIPVKCAMKELVAHIVCSESEDDVPTLENASNNDDNTKGMAESATSSSAKLLRTVGNLRNFIADEVDGDPEKMKIIFRGKYISTDVNEPLSKYSFKESDKLMVLNIAKKVGQEECPGFKALCDYEKKHLTEFNQTFTKNGADLSELQRNFLEGDKLAEMIRRVEKQLKSFTEAGIRHMEKIDSLVIFSESTSDEQKQRNREKRKSLINGIQDLLNKNDKCPSVAK</sequence>
<evidence type="ECO:0000313" key="6">
    <source>
        <dbReference type="Proteomes" id="UP001201812"/>
    </source>
</evidence>
<proteinExistence type="predicted"/>
<evidence type="ECO:0000259" key="4">
    <source>
        <dbReference type="PROSITE" id="PS51035"/>
    </source>
</evidence>
<evidence type="ECO:0000259" key="3">
    <source>
        <dbReference type="PROSITE" id="PS50053"/>
    </source>
</evidence>
<feature type="domain" description="Ubiquitin-like" evidence="3">
    <location>
        <begin position="59"/>
        <end position="109"/>
    </location>
</feature>
<dbReference type="SUPFAM" id="SSF63491">
    <property type="entry name" value="BAG domain"/>
    <property type="match status" value="1"/>
</dbReference>
<dbReference type="PROSITE" id="PS50053">
    <property type="entry name" value="UBIQUITIN_2"/>
    <property type="match status" value="1"/>
</dbReference>
<organism evidence="5 6">
    <name type="scientific">Ditylenchus destructor</name>
    <dbReference type="NCBI Taxonomy" id="166010"/>
    <lineage>
        <taxon>Eukaryota</taxon>
        <taxon>Metazoa</taxon>
        <taxon>Ecdysozoa</taxon>
        <taxon>Nematoda</taxon>
        <taxon>Chromadorea</taxon>
        <taxon>Rhabditida</taxon>
        <taxon>Tylenchina</taxon>
        <taxon>Tylenchomorpha</taxon>
        <taxon>Sphaerularioidea</taxon>
        <taxon>Anguinidae</taxon>
        <taxon>Anguininae</taxon>
        <taxon>Ditylenchus</taxon>
    </lineage>
</organism>
<feature type="region of interest" description="Disordered" evidence="2">
    <location>
        <begin position="29"/>
        <end position="50"/>
    </location>
</feature>
<dbReference type="GO" id="GO:0051087">
    <property type="term" value="F:protein-folding chaperone binding"/>
    <property type="evidence" value="ECO:0007669"/>
    <property type="project" value="InterPro"/>
</dbReference>
<gene>
    <name evidence="5" type="ORF">DdX_00873</name>
</gene>
<dbReference type="EMBL" id="JAKKPZ010000001">
    <property type="protein sequence ID" value="KAI1728675.1"/>
    <property type="molecule type" value="Genomic_DNA"/>
</dbReference>
<dbReference type="InterPro" id="IPR003103">
    <property type="entry name" value="BAG_domain"/>
</dbReference>
<dbReference type="Gene3D" id="3.10.20.90">
    <property type="entry name" value="Phosphatidylinositol 3-kinase Catalytic Subunit, Chain A, domain 1"/>
    <property type="match status" value="1"/>
</dbReference>
<dbReference type="AlphaFoldDB" id="A0AAD4RDK5"/>
<protein>
    <recommendedName>
        <fullName evidence="1">BAG family molecular chaperone regulator 1</fullName>
    </recommendedName>
</protein>
<dbReference type="InterPro" id="IPR036533">
    <property type="entry name" value="BAG_dom_sf"/>
</dbReference>
<dbReference type="SMART" id="SM00264">
    <property type="entry name" value="BAG"/>
    <property type="match status" value="1"/>
</dbReference>
<evidence type="ECO:0000313" key="5">
    <source>
        <dbReference type="EMBL" id="KAI1728675.1"/>
    </source>
</evidence>
<name>A0AAD4RDK5_9BILA</name>
<dbReference type="SUPFAM" id="SSF54236">
    <property type="entry name" value="Ubiquitin-like"/>
    <property type="match status" value="1"/>
</dbReference>
<dbReference type="Gene3D" id="1.20.58.120">
    <property type="entry name" value="BAG domain"/>
    <property type="match status" value="1"/>
</dbReference>
<dbReference type="InterPro" id="IPR029071">
    <property type="entry name" value="Ubiquitin-like_domsf"/>
</dbReference>
<evidence type="ECO:0000256" key="2">
    <source>
        <dbReference type="SAM" id="MobiDB-lite"/>
    </source>
</evidence>
<dbReference type="Proteomes" id="UP001201812">
    <property type="component" value="Unassembled WGS sequence"/>
</dbReference>
<evidence type="ECO:0000256" key="1">
    <source>
        <dbReference type="ARBA" id="ARBA00022374"/>
    </source>
</evidence>
<accession>A0AAD4RDK5</accession>
<keyword evidence="6" id="KW-1185">Reference proteome</keyword>
<reference evidence="5" key="1">
    <citation type="submission" date="2022-01" db="EMBL/GenBank/DDBJ databases">
        <title>Genome Sequence Resource for Two Populations of Ditylenchus destructor, the Migratory Endoparasitic Phytonematode.</title>
        <authorList>
            <person name="Zhang H."/>
            <person name="Lin R."/>
            <person name="Xie B."/>
        </authorList>
    </citation>
    <scope>NUCLEOTIDE SEQUENCE</scope>
    <source>
        <strain evidence="5">BazhouSP</strain>
    </source>
</reference>